<dbReference type="Pfam" id="PF00484">
    <property type="entry name" value="Pro_CA"/>
    <property type="match status" value="1"/>
</dbReference>
<feature type="binding site" evidence="6">
    <location>
        <position position="105"/>
    </location>
    <ligand>
        <name>Zn(2+)</name>
        <dbReference type="ChEBI" id="CHEBI:29105"/>
    </ligand>
</feature>
<dbReference type="PANTHER" id="PTHR11002">
    <property type="entry name" value="CARBONIC ANHYDRASE"/>
    <property type="match status" value="1"/>
</dbReference>
<dbReference type="GO" id="GO:0008270">
    <property type="term" value="F:zinc ion binding"/>
    <property type="evidence" value="ECO:0007669"/>
    <property type="project" value="UniProtKB-UniRule"/>
</dbReference>
<feature type="binding site" evidence="6">
    <location>
        <position position="52"/>
    </location>
    <ligand>
        <name>Zn(2+)</name>
        <dbReference type="ChEBI" id="CHEBI:29105"/>
    </ligand>
</feature>
<evidence type="ECO:0000256" key="6">
    <source>
        <dbReference type="PIRSR" id="PIRSR601765-1"/>
    </source>
</evidence>
<keyword evidence="3 6" id="KW-0862">Zinc</keyword>
<dbReference type="RefSeq" id="WP_013705308.1">
    <property type="nucleotide sequence ID" value="NC_015388.1"/>
</dbReference>
<evidence type="ECO:0000256" key="1">
    <source>
        <dbReference type="ARBA" id="ARBA00006217"/>
    </source>
</evidence>
<comment type="cofactor">
    <cofactor evidence="6">
        <name>Zn(2+)</name>
        <dbReference type="ChEBI" id="CHEBI:29105"/>
    </cofactor>
    <text evidence="6">Binds 1 zinc ion per subunit.</text>
</comment>
<dbReference type="InterPro" id="IPR036874">
    <property type="entry name" value="Carbonic_anhydrase_sf"/>
</dbReference>
<dbReference type="EMBL" id="CP002629">
    <property type="protein sequence ID" value="AEB08195.1"/>
    <property type="molecule type" value="Genomic_DNA"/>
</dbReference>
<evidence type="ECO:0000256" key="2">
    <source>
        <dbReference type="ARBA" id="ARBA00012925"/>
    </source>
</evidence>
<evidence type="ECO:0000313" key="9">
    <source>
        <dbReference type="Proteomes" id="UP000000483"/>
    </source>
</evidence>
<dbReference type="Proteomes" id="UP000000483">
    <property type="component" value="Chromosome"/>
</dbReference>
<comment type="similarity">
    <text evidence="1 7">Belongs to the beta-class carbonic anhydrase family.</text>
</comment>
<dbReference type="AlphaFoldDB" id="F2NEK5"/>
<gene>
    <name evidence="8" type="ordered locus">Desac_0304</name>
</gene>
<evidence type="ECO:0000313" key="8">
    <source>
        <dbReference type="EMBL" id="AEB08195.1"/>
    </source>
</evidence>
<dbReference type="HOGENOM" id="CLU_053879_4_2_7"/>
<accession>F2NEK5</accession>
<dbReference type="PANTHER" id="PTHR11002:SF79">
    <property type="entry name" value="CARBONIC ANHYDRASE 2"/>
    <property type="match status" value="1"/>
</dbReference>
<dbReference type="GO" id="GO:0004089">
    <property type="term" value="F:carbonate dehydratase activity"/>
    <property type="evidence" value="ECO:0007669"/>
    <property type="project" value="UniProtKB-UniRule"/>
</dbReference>
<evidence type="ECO:0000256" key="7">
    <source>
        <dbReference type="RuleBase" id="RU003956"/>
    </source>
</evidence>
<evidence type="ECO:0000256" key="4">
    <source>
        <dbReference type="ARBA" id="ARBA00023239"/>
    </source>
</evidence>
<keyword evidence="4 7" id="KW-0456">Lyase</keyword>
<reference evidence="8 9" key="1">
    <citation type="journal article" date="2011" name="Stand. Genomic Sci.">
        <title>Complete genome sequence of the acetate-degrading sulfate reducer Desulfobacca acetoxidans type strain (ASRB2).</title>
        <authorList>
            <person name="Goker M."/>
            <person name="Teshima H."/>
            <person name="Lapidus A."/>
            <person name="Nolan M."/>
            <person name="Lucas S."/>
            <person name="Hammon N."/>
            <person name="Deshpande S."/>
            <person name="Cheng J.F."/>
            <person name="Tapia R."/>
            <person name="Han C."/>
            <person name="Goodwin L."/>
            <person name="Pitluck S."/>
            <person name="Huntemann M."/>
            <person name="Liolios K."/>
            <person name="Ivanova N."/>
            <person name="Pagani I."/>
            <person name="Mavromatis K."/>
            <person name="Ovchinikova G."/>
            <person name="Pati A."/>
            <person name="Chen A."/>
            <person name="Palaniappan K."/>
            <person name="Land M."/>
            <person name="Hauser L."/>
            <person name="Brambilla E.M."/>
            <person name="Rohde M."/>
            <person name="Spring S."/>
            <person name="Detter J.C."/>
            <person name="Woyke T."/>
            <person name="Bristow J."/>
            <person name="Eisen J.A."/>
            <person name="Markowitz V."/>
            <person name="Hugenholtz P."/>
            <person name="Kyrpides N.C."/>
            <person name="Klenk H.P."/>
        </authorList>
    </citation>
    <scope>NUCLEOTIDE SEQUENCE [LARGE SCALE GENOMIC DNA]</scope>
    <source>
        <strain evidence="9">ATCC 700848 / DSM 11109 / ASRB2</strain>
    </source>
</reference>
<dbReference type="PROSITE" id="PS00705">
    <property type="entry name" value="PROK_CO2_ANHYDRASE_2"/>
    <property type="match status" value="1"/>
</dbReference>
<dbReference type="InterPro" id="IPR001765">
    <property type="entry name" value="Carbonic_anhydrase"/>
</dbReference>
<dbReference type="SMART" id="SM00947">
    <property type="entry name" value="Pro_CA"/>
    <property type="match status" value="1"/>
</dbReference>
<comment type="function">
    <text evidence="7">Reversible hydration of carbon dioxide.</text>
</comment>
<dbReference type="PROSITE" id="PS00704">
    <property type="entry name" value="PROK_CO2_ANHYDRASE_1"/>
    <property type="match status" value="1"/>
</dbReference>
<keyword evidence="9" id="KW-1185">Reference proteome</keyword>
<feature type="binding site" evidence="6">
    <location>
        <position position="108"/>
    </location>
    <ligand>
        <name>Zn(2+)</name>
        <dbReference type="ChEBI" id="CHEBI:29105"/>
    </ligand>
</feature>
<dbReference type="SUPFAM" id="SSF53056">
    <property type="entry name" value="beta-carbonic anhydrase, cab"/>
    <property type="match status" value="1"/>
</dbReference>
<evidence type="ECO:0000256" key="5">
    <source>
        <dbReference type="ARBA" id="ARBA00048348"/>
    </source>
</evidence>
<keyword evidence="6" id="KW-0479">Metal-binding</keyword>
<organism evidence="8 9">
    <name type="scientific">Desulfobacca acetoxidans (strain ATCC 700848 / DSM 11109 / ASRB2)</name>
    <dbReference type="NCBI Taxonomy" id="880072"/>
    <lineage>
        <taxon>Bacteria</taxon>
        <taxon>Pseudomonadati</taxon>
        <taxon>Thermodesulfobacteriota</taxon>
        <taxon>Desulfobaccia</taxon>
        <taxon>Desulfobaccales</taxon>
        <taxon>Desulfobaccaceae</taxon>
        <taxon>Desulfobacca</taxon>
    </lineage>
</organism>
<reference evidence="9" key="2">
    <citation type="submission" date="2011-03" db="EMBL/GenBank/DDBJ databases">
        <title>The complete genome of Desulfobacca acetoxidans DSM 11109.</title>
        <authorList>
            <consortium name="US DOE Joint Genome Institute (JGI-PGF)"/>
            <person name="Lucas S."/>
            <person name="Copeland A."/>
            <person name="Lapidus A."/>
            <person name="Bruce D."/>
            <person name="Goodwin L."/>
            <person name="Pitluck S."/>
            <person name="Peters L."/>
            <person name="Kyrpides N."/>
            <person name="Mavromatis K."/>
            <person name="Ivanova N."/>
            <person name="Ovchinnikova G."/>
            <person name="Teshima H."/>
            <person name="Detter J.C."/>
            <person name="Han C."/>
            <person name="Land M."/>
            <person name="Hauser L."/>
            <person name="Markowitz V."/>
            <person name="Cheng J.-F."/>
            <person name="Hugenholtz P."/>
            <person name="Woyke T."/>
            <person name="Wu D."/>
            <person name="Spring S."/>
            <person name="Schueler E."/>
            <person name="Brambilla E."/>
            <person name="Klenk H.-P."/>
            <person name="Eisen J.A."/>
        </authorList>
    </citation>
    <scope>NUCLEOTIDE SEQUENCE [LARGE SCALE GENOMIC DNA]</scope>
    <source>
        <strain evidence="9">ATCC 700848 / DSM 11109 / ASRB2</strain>
    </source>
</reference>
<feature type="binding site" evidence="6">
    <location>
        <position position="54"/>
    </location>
    <ligand>
        <name>Zn(2+)</name>
        <dbReference type="ChEBI" id="CHEBI:29105"/>
    </ligand>
</feature>
<proteinExistence type="inferred from homology"/>
<dbReference type="EC" id="4.2.1.1" evidence="2 7"/>
<dbReference type="KEGG" id="dao:Desac_0304"/>
<dbReference type="eggNOG" id="COG0288">
    <property type="taxonomic scope" value="Bacteria"/>
</dbReference>
<dbReference type="GO" id="GO:0015976">
    <property type="term" value="P:carbon utilization"/>
    <property type="evidence" value="ECO:0007669"/>
    <property type="project" value="InterPro"/>
</dbReference>
<evidence type="ECO:0000256" key="3">
    <source>
        <dbReference type="ARBA" id="ARBA00022833"/>
    </source>
</evidence>
<comment type="catalytic activity">
    <reaction evidence="5 7">
        <text>hydrogencarbonate + H(+) = CO2 + H2O</text>
        <dbReference type="Rhea" id="RHEA:10748"/>
        <dbReference type="ChEBI" id="CHEBI:15377"/>
        <dbReference type="ChEBI" id="CHEBI:15378"/>
        <dbReference type="ChEBI" id="CHEBI:16526"/>
        <dbReference type="ChEBI" id="CHEBI:17544"/>
        <dbReference type="EC" id="4.2.1.1"/>
    </reaction>
</comment>
<name>F2NEK5_DESAR</name>
<sequence length="208" mass="22735">MSKAAAGAKVALENLIAGNQRFCQNMRAPREFSIRREKLTKGQKPMAAVLGCSDSRVSPELLFDMNLGEIFVVRTAGQVLDSVSLASIEYAVEHLEVPLLMVLGHEHCGAVNAAIAHEGQLHGRVGQLLGKITPSIAQARELQPAPEDFAETVTDLNIYAIARQLFDQSDIVRLFVLDGKVRLVLAKYLLNSGEVKMLEANYRPADNL</sequence>
<dbReference type="STRING" id="880072.Desac_0304"/>
<dbReference type="Gene3D" id="3.40.1050.10">
    <property type="entry name" value="Carbonic anhydrase"/>
    <property type="match status" value="1"/>
</dbReference>
<protein>
    <recommendedName>
        <fullName evidence="2 7">Carbonic anhydrase</fullName>
        <ecNumber evidence="2 7">4.2.1.1</ecNumber>
    </recommendedName>
    <alternativeName>
        <fullName evidence="7">Carbonate dehydratase</fullName>
    </alternativeName>
</protein>
<dbReference type="InterPro" id="IPR015892">
    <property type="entry name" value="Carbonic_anhydrase_CS"/>
</dbReference>